<dbReference type="EMBL" id="JAFEUZ010000021">
    <property type="protein sequence ID" value="KAG5479477.1"/>
    <property type="molecule type" value="Genomic_DNA"/>
</dbReference>
<dbReference type="GeneID" id="92514747"/>
<feature type="transmembrane region" description="Helical" evidence="2">
    <location>
        <begin position="5"/>
        <end position="26"/>
    </location>
</feature>
<keyword evidence="2" id="KW-0472">Membrane</keyword>
<keyword evidence="2" id="KW-1133">Transmembrane helix</keyword>
<evidence type="ECO:0000313" key="3">
    <source>
        <dbReference type="EMBL" id="KAG5479477.1"/>
    </source>
</evidence>
<keyword evidence="2" id="KW-0812">Transmembrane</keyword>
<feature type="transmembrane region" description="Helical" evidence="2">
    <location>
        <begin position="58"/>
        <end position="79"/>
    </location>
</feature>
<accession>A0A836H4Q7</accession>
<evidence type="ECO:0000313" key="4">
    <source>
        <dbReference type="Proteomes" id="UP000673552"/>
    </source>
</evidence>
<gene>
    <name evidence="3" type="ORF">LSCM1_04741</name>
</gene>
<organism evidence="3 4">
    <name type="scientific">Leishmania martiniquensis</name>
    <dbReference type="NCBI Taxonomy" id="1580590"/>
    <lineage>
        <taxon>Eukaryota</taxon>
        <taxon>Discoba</taxon>
        <taxon>Euglenozoa</taxon>
        <taxon>Kinetoplastea</taxon>
        <taxon>Metakinetoplastina</taxon>
        <taxon>Trypanosomatida</taxon>
        <taxon>Trypanosomatidae</taxon>
        <taxon>Leishmaniinae</taxon>
        <taxon>Leishmania</taxon>
    </lineage>
</organism>
<dbReference type="RefSeq" id="XP_067179032.1">
    <property type="nucleotide sequence ID" value="XM_067322235.1"/>
</dbReference>
<dbReference type="KEGG" id="lmat:92514747"/>
<dbReference type="OrthoDB" id="263260at2759"/>
<sequence length="382" mass="40968">MLFIIVNAVLSAALFIVVVVPLPHIYDPEGGPVGSSGSPIAGEVVLDEGVTPSVRQKLYLLFVIPVCTSVQALFLYFAYYRPLRLIHYRVELNLLALRLTSEARRHQLQKSGVLVLSNRHIVGGGACASSFPVSSAAVVSAHRSGMSAGRGHFDQGSSAAQRLASTVKWGWCRHVRPKSVRKDAWANSAVFAEIGRLRDELELRFLIEGNVTEENLTRAVLKTVDVCTPSTCADVPGQVDDTVAEAAKQNDFYLSSHPPLAALRPTRADLRDAPQNGTTSNGKAAPSPRRDSSALLVPTESYHRNHLRQSAIPASLGGSKLYALRSGLDTSQHVGVHAVADLSPSAGGYSLARHHEPVEMSTSPVEQEGVRTIVHAGTGGIR</sequence>
<evidence type="ECO:0000256" key="1">
    <source>
        <dbReference type="SAM" id="MobiDB-lite"/>
    </source>
</evidence>
<feature type="region of interest" description="Disordered" evidence="1">
    <location>
        <begin position="270"/>
        <end position="292"/>
    </location>
</feature>
<protein>
    <submittedName>
        <fullName evidence="3">Uncharacterized protein</fullName>
    </submittedName>
</protein>
<proteinExistence type="predicted"/>
<evidence type="ECO:0000256" key="2">
    <source>
        <dbReference type="SAM" id="Phobius"/>
    </source>
</evidence>
<name>A0A836H4Q7_9TRYP</name>
<dbReference type="AlphaFoldDB" id="A0A836H4Q7"/>
<dbReference type="Proteomes" id="UP000673552">
    <property type="component" value="Chromosome 21"/>
</dbReference>
<keyword evidence="4" id="KW-1185">Reference proteome</keyword>
<reference evidence="3 4" key="1">
    <citation type="submission" date="2021-03" db="EMBL/GenBank/DDBJ databases">
        <title>Leishmania (Mundinia) martiniquensis Genome sequencing and assembly.</title>
        <authorList>
            <person name="Almutairi H."/>
            <person name="Gatherer D."/>
        </authorList>
    </citation>
    <scope>NUCLEOTIDE SEQUENCE [LARGE SCALE GENOMIC DNA]</scope>
    <source>
        <strain evidence="3">LSCM1</strain>
    </source>
</reference>
<comment type="caution">
    <text evidence="3">The sequence shown here is derived from an EMBL/GenBank/DDBJ whole genome shotgun (WGS) entry which is preliminary data.</text>
</comment>